<comment type="caution">
    <text evidence="1">The sequence shown here is derived from an EMBL/GenBank/DDBJ whole genome shotgun (WGS) entry which is preliminary data.</text>
</comment>
<name>A0ABS1FH98_9PROT</name>
<reference evidence="2" key="1">
    <citation type="submission" date="2021-01" db="EMBL/GenBank/DDBJ databases">
        <title>Genome public.</title>
        <authorList>
            <person name="Liu C."/>
            <person name="Sun Q."/>
        </authorList>
    </citation>
    <scope>NUCLEOTIDE SEQUENCE [LARGE SCALE GENOMIC DNA]</scope>
    <source>
        <strain evidence="2">YIM B02556</strain>
    </source>
</reference>
<proteinExistence type="predicted"/>
<evidence type="ECO:0008006" key="3">
    <source>
        <dbReference type="Google" id="ProtNLM"/>
    </source>
</evidence>
<accession>A0ABS1FH98</accession>
<dbReference type="Proteomes" id="UP000652760">
    <property type="component" value="Unassembled WGS sequence"/>
</dbReference>
<dbReference type="EMBL" id="JAENHM010000089">
    <property type="protein sequence ID" value="MBK1842703.1"/>
    <property type="molecule type" value="Genomic_DNA"/>
</dbReference>
<gene>
    <name evidence="1" type="ORF">JHL17_35450</name>
</gene>
<evidence type="ECO:0000313" key="1">
    <source>
        <dbReference type="EMBL" id="MBK1842703.1"/>
    </source>
</evidence>
<organism evidence="1 2">
    <name type="scientific">Azospirillum endophyticum</name>
    <dbReference type="NCBI Taxonomy" id="2800326"/>
    <lineage>
        <taxon>Bacteria</taxon>
        <taxon>Pseudomonadati</taxon>
        <taxon>Pseudomonadota</taxon>
        <taxon>Alphaproteobacteria</taxon>
        <taxon>Rhodospirillales</taxon>
        <taxon>Azospirillaceae</taxon>
        <taxon>Azospirillum</taxon>
    </lineage>
</organism>
<dbReference type="RefSeq" id="WP_200199363.1">
    <property type="nucleotide sequence ID" value="NZ_JAENHM010000089.1"/>
</dbReference>
<evidence type="ECO:0000313" key="2">
    <source>
        <dbReference type="Proteomes" id="UP000652760"/>
    </source>
</evidence>
<protein>
    <recommendedName>
        <fullName evidence="3">Transposase</fullName>
    </recommendedName>
</protein>
<sequence>MGTAVRPASTTPASWDAFSDVEAFVEEVPSEPTAMAADGSGPTRSGPKPALTGAALRKAILAIWCVCFRGIQWRAIDRLSGITVQPIARGRDGMFIPTEIACVVERSFSWISRCRRLNTIVERTKDHLVAFGQIAVISILSRRLKRLVPQDVSA</sequence>
<keyword evidence="2" id="KW-1185">Reference proteome</keyword>